<reference evidence="3 4" key="1">
    <citation type="journal article" date="2016" name="Nat. Commun.">
        <title>Thousands of microbial genomes shed light on interconnected biogeochemical processes in an aquifer system.</title>
        <authorList>
            <person name="Anantharaman K."/>
            <person name="Brown C.T."/>
            <person name="Hug L.A."/>
            <person name="Sharon I."/>
            <person name="Castelle C.J."/>
            <person name="Probst A.J."/>
            <person name="Thomas B.C."/>
            <person name="Singh A."/>
            <person name="Wilkins M.J."/>
            <person name="Karaoz U."/>
            <person name="Brodie E.L."/>
            <person name="Williams K.H."/>
            <person name="Hubbard S.S."/>
            <person name="Banfield J.F."/>
        </authorList>
    </citation>
    <scope>NUCLEOTIDE SEQUENCE [LARGE SCALE GENOMIC DNA]</scope>
</reference>
<evidence type="ECO:0000313" key="3">
    <source>
        <dbReference type="EMBL" id="OGG13748.1"/>
    </source>
</evidence>
<dbReference type="Proteomes" id="UP000177383">
    <property type="component" value="Unassembled WGS sequence"/>
</dbReference>
<dbReference type="InterPro" id="IPR036291">
    <property type="entry name" value="NAD(P)-bd_dom_sf"/>
</dbReference>
<dbReference type="PANTHER" id="PTHR43000">
    <property type="entry name" value="DTDP-D-GLUCOSE 4,6-DEHYDRATASE-RELATED"/>
    <property type="match status" value="1"/>
</dbReference>
<accession>A0A1F5ZMS8</accession>
<feature type="domain" description="NAD-dependent epimerase/dehydratase" evidence="2">
    <location>
        <begin position="5"/>
        <end position="214"/>
    </location>
</feature>
<proteinExistence type="inferred from homology"/>
<dbReference type="SUPFAM" id="SSF51735">
    <property type="entry name" value="NAD(P)-binding Rossmann-fold domains"/>
    <property type="match status" value="1"/>
</dbReference>
<dbReference type="InterPro" id="IPR001509">
    <property type="entry name" value="Epimerase_deHydtase"/>
</dbReference>
<evidence type="ECO:0000259" key="2">
    <source>
        <dbReference type="Pfam" id="PF01370"/>
    </source>
</evidence>
<dbReference type="EMBL" id="MFJE01000037">
    <property type="protein sequence ID" value="OGG13748.1"/>
    <property type="molecule type" value="Genomic_DNA"/>
</dbReference>
<protein>
    <recommendedName>
        <fullName evidence="2">NAD-dependent epimerase/dehydratase domain-containing protein</fullName>
    </recommendedName>
</protein>
<dbReference type="Pfam" id="PF01370">
    <property type="entry name" value="Epimerase"/>
    <property type="match status" value="1"/>
</dbReference>
<evidence type="ECO:0000313" key="4">
    <source>
        <dbReference type="Proteomes" id="UP000177383"/>
    </source>
</evidence>
<name>A0A1F5ZMS8_9BACT</name>
<gene>
    <name evidence="3" type="ORF">A2773_00630</name>
</gene>
<organism evidence="3 4">
    <name type="scientific">Candidatus Gottesmanbacteria bacterium RIFCSPHIGHO2_01_FULL_39_10</name>
    <dbReference type="NCBI Taxonomy" id="1798375"/>
    <lineage>
        <taxon>Bacteria</taxon>
        <taxon>Candidatus Gottesmaniibacteriota</taxon>
    </lineage>
</organism>
<comment type="caution">
    <text evidence="3">The sequence shown here is derived from an EMBL/GenBank/DDBJ whole genome shotgun (WGS) entry which is preliminary data.</text>
</comment>
<dbReference type="STRING" id="1798375.A2773_00630"/>
<comment type="similarity">
    <text evidence="1">Belongs to the NAD(P)-dependent epimerase/dehydratase family.</text>
</comment>
<dbReference type="AlphaFoldDB" id="A0A1F5ZMS8"/>
<sequence>MSLKIFITGANGFIARNVIEQLGSKYNLVAPSHKELGLSDTRSVDQFFLRHKRFDVVIHTANIGGTRKANDSCQTFLSNLKIFFNIVRNENKFDKLINLGSGAEYGKQGLIISVREKDFDKRVPEDFYGFYKYVCSQLIENHDKFINLRLFAVYGKYEDYQIRFISNAICKSILGFPITINKNAFFDYLYIDDLVKIIDFFINHKTTFRVFNVGRGKATDLLTIAKKINKIALKKQKIIVRNKELGNEYTCDNSRLLDEIRKFKFSDFDKTLEDLYKWYSSIKSNLKKESFYNDYF</sequence>
<dbReference type="CDD" id="cd08946">
    <property type="entry name" value="SDR_e"/>
    <property type="match status" value="1"/>
</dbReference>
<evidence type="ECO:0000256" key="1">
    <source>
        <dbReference type="ARBA" id="ARBA00007637"/>
    </source>
</evidence>
<dbReference type="Gene3D" id="3.40.50.720">
    <property type="entry name" value="NAD(P)-binding Rossmann-like Domain"/>
    <property type="match status" value="1"/>
</dbReference>